<dbReference type="Proteomes" id="UP000747542">
    <property type="component" value="Unassembled WGS sequence"/>
</dbReference>
<dbReference type="EMBL" id="JAHLQT010031743">
    <property type="protein sequence ID" value="KAG7159951.1"/>
    <property type="molecule type" value="Genomic_DNA"/>
</dbReference>
<sequence>LQEAVVGMKGTLTEAVTRLSTVVDDPSLSREVQDARQRCDDNTAEVLKLVLSLKADITSLQKEVSSVSERQETIQTSIKQLLDERRLLVSDLSQAGVISIHTRSKLEGRSNSTTEGVATAPGRSGSGSHSNDSGVALLLERAHQAFTTDHTPSPTPTNQRASDQ</sequence>
<reference evidence="2" key="1">
    <citation type="journal article" date="2021" name="Sci. Adv.">
        <title>The American lobster genome reveals insights on longevity, neural, and immune adaptations.</title>
        <authorList>
            <person name="Polinski J.M."/>
            <person name="Zimin A.V."/>
            <person name="Clark K.F."/>
            <person name="Kohn A.B."/>
            <person name="Sadowski N."/>
            <person name="Timp W."/>
            <person name="Ptitsyn A."/>
            <person name="Khanna P."/>
            <person name="Romanova D.Y."/>
            <person name="Williams P."/>
            <person name="Greenwood S.J."/>
            <person name="Moroz L.L."/>
            <person name="Walt D.R."/>
            <person name="Bodnar A.G."/>
        </authorList>
    </citation>
    <scope>NUCLEOTIDE SEQUENCE</scope>
    <source>
        <strain evidence="2">GMGI-L3</strain>
    </source>
</reference>
<evidence type="ECO:0000313" key="2">
    <source>
        <dbReference type="EMBL" id="KAG7159951.1"/>
    </source>
</evidence>
<feature type="non-terminal residue" evidence="2">
    <location>
        <position position="164"/>
    </location>
</feature>
<organism evidence="2 3">
    <name type="scientific">Homarus americanus</name>
    <name type="common">American lobster</name>
    <dbReference type="NCBI Taxonomy" id="6706"/>
    <lineage>
        <taxon>Eukaryota</taxon>
        <taxon>Metazoa</taxon>
        <taxon>Ecdysozoa</taxon>
        <taxon>Arthropoda</taxon>
        <taxon>Crustacea</taxon>
        <taxon>Multicrustacea</taxon>
        <taxon>Malacostraca</taxon>
        <taxon>Eumalacostraca</taxon>
        <taxon>Eucarida</taxon>
        <taxon>Decapoda</taxon>
        <taxon>Pleocyemata</taxon>
        <taxon>Astacidea</taxon>
        <taxon>Nephropoidea</taxon>
        <taxon>Nephropidae</taxon>
        <taxon>Homarus</taxon>
    </lineage>
</organism>
<dbReference type="AlphaFoldDB" id="A0A8J5MQF3"/>
<protein>
    <submittedName>
        <fullName evidence="2">Uncharacterized protein</fullName>
    </submittedName>
</protein>
<evidence type="ECO:0000256" key="1">
    <source>
        <dbReference type="SAM" id="MobiDB-lite"/>
    </source>
</evidence>
<accession>A0A8J5MQF3</accession>
<name>A0A8J5MQF3_HOMAM</name>
<proteinExistence type="predicted"/>
<feature type="compositionally biased region" description="Polar residues" evidence="1">
    <location>
        <begin position="145"/>
        <end position="164"/>
    </location>
</feature>
<keyword evidence="3" id="KW-1185">Reference proteome</keyword>
<comment type="caution">
    <text evidence="2">The sequence shown here is derived from an EMBL/GenBank/DDBJ whole genome shotgun (WGS) entry which is preliminary data.</text>
</comment>
<feature type="non-terminal residue" evidence="2">
    <location>
        <position position="1"/>
    </location>
</feature>
<evidence type="ECO:0000313" key="3">
    <source>
        <dbReference type="Proteomes" id="UP000747542"/>
    </source>
</evidence>
<gene>
    <name evidence="2" type="ORF">Hamer_G017392</name>
</gene>
<feature type="region of interest" description="Disordered" evidence="1">
    <location>
        <begin position="106"/>
        <end position="164"/>
    </location>
</feature>